<keyword evidence="4" id="KW-1185">Reference proteome</keyword>
<dbReference type="eggNOG" id="arCOG03085">
    <property type="taxonomic scope" value="Archaea"/>
</dbReference>
<feature type="transmembrane region" description="Helical" evidence="1">
    <location>
        <begin position="64"/>
        <end position="87"/>
    </location>
</feature>
<dbReference type="STRING" id="1227499.C493_09680"/>
<dbReference type="Pfam" id="PF13796">
    <property type="entry name" value="Sensor"/>
    <property type="match status" value="1"/>
</dbReference>
<keyword evidence="1" id="KW-1133">Transmembrane helix</keyword>
<proteinExistence type="predicted"/>
<dbReference type="RefSeq" id="WP_007259222.1">
    <property type="nucleotide sequence ID" value="NZ_AOHZ01000044.1"/>
</dbReference>
<evidence type="ECO:0000313" key="3">
    <source>
        <dbReference type="EMBL" id="ELY56634.1"/>
    </source>
</evidence>
<evidence type="ECO:0000256" key="1">
    <source>
        <dbReference type="SAM" id="Phobius"/>
    </source>
</evidence>
<dbReference type="InterPro" id="IPR025828">
    <property type="entry name" value="Put_sensor_dom"/>
</dbReference>
<feature type="transmembrane region" description="Helical" evidence="1">
    <location>
        <begin position="213"/>
        <end position="235"/>
    </location>
</feature>
<feature type="transmembrane region" description="Helical" evidence="1">
    <location>
        <begin position="37"/>
        <end position="58"/>
    </location>
</feature>
<evidence type="ECO:0000259" key="2">
    <source>
        <dbReference type="Pfam" id="PF13796"/>
    </source>
</evidence>
<feature type="domain" description="Putative sensor" evidence="2">
    <location>
        <begin position="39"/>
        <end position="246"/>
    </location>
</feature>
<dbReference type="AlphaFoldDB" id="L9X4C8"/>
<comment type="caution">
    <text evidence="3">The sequence shown here is derived from an EMBL/GenBank/DDBJ whole genome shotgun (WGS) entry which is preliminary data.</text>
</comment>
<gene>
    <name evidence="3" type="ORF">C493_09680</name>
</gene>
<sequence>MTRESEPTPSRESSGGVSRLLFATVARPFRRQTALNCCYLALSVPLGIGYLAFLIGGLSLGLTLSVLLIGVPILLFVLGTSHVFAAFERTLARRLLSVEIAPPRYPFLESDDHLERLRGLAFGLGTYMAICFLATKFVVGLVSLALLAVLLAPAVALVLAPLYYTRAESLADAFGDGSIPLASAVDLPWHAMLVGVEVVAAAVGSVATSLPRAVAVSVVGVFALLVSLRVLNVFARLVGQFSRVFLGSFAVSSGDGTETKTERVR</sequence>
<dbReference type="Proteomes" id="UP000011602">
    <property type="component" value="Unassembled WGS sequence"/>
</dbReference>
<protein>
    <recommendedName>
        <fullName evidence="2">Putative sensor domain-containing protein</fullName>
    </recommendedName>
</protein>
<dbReference type="OrthoDB" id="253413at2157"/>
<reference evidence="3 4" key="1">
    <citation type="journal article" date="2014" name="PLoS Genet.">
        <title>Phylogenetically driven sequencing of extremely halophilic archaea reveals strategies for static and dynamic osmo-response.</title>
        <authorList>
            <person name="Becker E.A."/>
            <person name="Seitzer P.M."/>
            <person name="Tritt A."/>
            <person name="Larsen D."/>
            <person name="Krusor M."/>
            <person name="Yao A.I."/>
            <person name="Wu D."/>
            <person name="Madern D."/>
            <person name="Eisen J.A."/>
            <person name="Darling A.E."/>
            <person name="Facciotti M.T."/>
        </authorList>
    </citation>
    <scope>NUCLEOTIDE SEQUENCE [LARGE SCALE GENOMIC DNA]</scope>
    <source>
        <strain evidence="3 4">JCM 12255</strain>
    </source>
</reference>
<name>L9X4C8_9EURY</name>
<keyword evidence="1" id="KW-0812">Transmembrane</keyword>
<dbReference type="EMBL" id="AOHZ01000044">
    <property type="protein sequence ID" value="ELY56634.1"/>
    <property type="molecule type" value="Genomic_DNA"/>
</dbReference>
<keyword evidence="1" id="KW-0472">Membrane</keyword>
<evidence type="ECO:0000313" key="4">
    <source>
        <dbReference type="Proteomes" id="UP000011602"/>
    </source>
</evidence>
<accession>L9X4C8</accession>
<organism evidence="3 4">
    <name type="scientific">Natronolimnohabitans innermongolicus JCM 12255</name>
    <dbReference type="NCBI Taxonomy" id="1227499"/>
    <lineage>
        <taxon>Archaea</taxon>
        <taxon>Methanobacteriati</taxon>
        <taxon>Methanobacteriota</taxon>
        <taxon>Stenosarchaea group</taxon>
        <taxon>Halobacteria</taxon>
        <taxon>Halobacteriales</taxon>
        <taxon>Natrialbaceae</taxon>
        <taxon>Natronolimnohabitans</taxon>
    </lineage>
</organism>
<feature type="transmembrane region" description="Helical" evidence="1">
    <location>
        <begin position="141"/>
        <end position="164"/>
    </location>
</feature>